<keyword evidence="3" id="KW-1003">Cell membrane</keyword>
<evidence type="ECO:0000259" key="12">
    <source>
        <dbReference type="PROSITE" id="PS50011"/>
    </source>
</evidence>
<dbReference type="EC" id="2.7.11.1" evidence="2"/>
<dbReference type="InterPro" id="IPR008271">
    <property type="entry name" value="Ser/Thr_kinase_AS"/>
</dbReference>
<dbReference type="PANTHER" id="PTHR45621">
    <property type="entry name" value="OS01G0588500 PROTEIN-RELATED"/>
    <property type="match status" value="1"/>
</dbReference>
<dbReference type="PIRSF" id="PIRSF000654">
    <property type="entry name" value="Integrin-linked_kinase"/>
    <property type="match status" value="1"/>
</dbReference>
<evidence type="ECO:0000256" key="6">
    <source>
        <dbReference type="ARBA" id="ARBA00022741"/>
    </source>
</evidence>
<feature type="compositionally biased region" description="Low complexity" evidence="11">
    <location>
        <begin position="345"/>
        <end position="358"/>
    </location>
</feature>
<keyword evidence="6" id="KW-0547">Nucleotide-binding</keyword>
<dbReference type="AlphaFoldDB" id="A0A8X7Z8F8"/>
<feature type="region of interest" description="Disordered" evidence="11">
    <location>
        <begin position="312"/>
        <end position="368"/>
    </location>
</feature>
<dbReference type="FunFam" id="1.10.510.10:FF:001023">
    <property type="entry name" value="Os07g0541700 protein"/>
    <property type="match status" value="1"/>
</dbReference>
<comment type="subcellular location">
    <subcellularLocation>
        <location evidence="1">Cell membrane</location>
    </subcellularLocation>
</comment>
<evidence type="ECO:0000313" key="13">
    <source>
        <dbReference type="EMBL" id="KAG6764416.1"/>
    </source>
</evidence>
<organism evidence="13 14">
    <name type="scientific">Populus tomentosa</name>
    <name type="common">Chinese white poplar</name>
    <dbReference type="NCBI Taxonomy" id="118781"/>
    <lineage>
        <taxon>Eukaryota</taxon>
        <taxon>Viridiplantae</taxon>
        <taxon>Streptophyta</taxon>
        <taxon>Embryophyta</taxon>
        <taxon>Tracheophyta</taxon>
        <taxon>Spermatophyta</taxon>
        <taxon>Magnoliopsida</taxon>
        <taxon>eudicotyledons</taxon>
        <taxon>Gunneridae</taxon>
        <taxon>Pentapetalae</taxon>
        <taxon>rosids</taxon>
        <taxon>fabids</taxon>
        <taxon>Malpighiales</taxon>
        <taxon>Salicaceae</taxon>
        <taxon>Saliceae</taxon>
        <taxon>Populus</taxon>
    </lineage>
</organism>
<keyword evidence="4" id="KW-0723">Serine/threonine-protein kinase</keyword>
<evidence type="ECO:0000256" key="7">
    <source>
        <dbReference type="ARBA" id="ARBA00022777"/>
    </source>
</evidence>
<evidence type="ECO:0000256" key="3">
    <source>
        <dbReference type="ARBA" id="ARBA00022475"/>
    </source>
</evidence>
<evidence type="ECO:0000256" key="9">
    <source>
        <dbReference type="ARBA" id="ARBA00047899"/>
    </source>
</evidence>
<dbReference type="PROSITE" id="PS50011">
    <property type="entry name" value="PROTEIN_KINASE_DOM"/>
    <property type="match status" value="1"/>
</dbReference>
<reference evidence="13" key="1">
    <citation type="journal article" date="2020" name="bioRxiv">
        <title>Hybrid origin of Populus tomentosa Carr. identified through genome sequencing and phylogenomic analysis.</title>
        <authorList>
            <person name="An X."/>
            <person name="Gao K."/>
            <person name="Chen Z."/>
            <person name="Li J."/>
            <person name="Yang X."/>
            <person name="Yang X."/>
            <person name="Zhou J."/>
            <person name="Guo T."/>
            <person name="Zhao T."/>
            <person name="Huang S."/>
            <person name="Miao D."/>
            <person name="Khan W.U."/>
            <person name="Rao P."/>
            <person name="Ye M."/>
            <person name="Lei B."/>
            <person name="Liao W."/>
            <person name="Wang J."/>
            <person name="Ji L."/>
            <person name="Li Y."/>
            <person name="Guo B."/>
            <person name="Mustafa N.S."/>
            <person name="Li S."/>
            <person name="Yun Q."/>
            <person name="Keller S.R."/>
            <person name="Mao J."/>
            <person name="Zhang R."/>
            <person name="Strauss S.H."/>
        </authorList>
    </citation>
    <scope>NUCLEOTIDE SEQUENCE</scope>
    <source>
        <strain evidence="13">GM15</strain>
        <tissue evidence="13">Leaf</tissue>
    </source>
</reference>
<dbReference type="Pfam" id="PF00069">
    <property type="entry name" value="Pkinase"/>
    <property type="match status" value="1"/>
</dbReference>
<sequence>MVVAVKKLKPEGFQGHKEWLTEVNYLGQLHHPNLVKLIGYCVEAENRLLVYEFMPKGSLENHLFRRGPQPLSWAVRVKVAIGAARGLCFLHDAKSQVIYRDFKASNILLDADFNAKLSDFGLAKAGPTGDKTHVSTRVMGTHGYAAPEYVATVDVSDYFVIYANPFLVIVISDDHADASPFLDQASSIMAKLFSHVQDLHCSLRTDIVHACRLTAKSDVYSFGVVLLELLSGRRAVDKTKVGVEQNLADWAKPYLGDKRKLFRIMDTKLGGQYPQKGAFMAANLALQCLSNEAKARPRMSQVLATLENIESPNGAAKNSRSEHQTVQTPVRQSPRRHHHTPGTPPASASPLPSHLQSPRLRSAADNHL</sequence>
<dbReference type="GO" id="GO:0005524">
    <property type="term" value="F:ATP binding"/>
    <property type="evidence" value="ECO:0007669"/>
    <property type="project" value="UniProtKB-KW"/>
</dbReference>
<dbReference type="InterPro" id="IPR000719">
    <property type="entry name" value="Prot_kinase_dom"/>
</dbReference>
<dbReference type="OrthoDB" id="4062651at2759"/>
<evidence type="ECO:0000256" key="2">
    <source>
        <dbReference type="ARBA" id="ARBA00012513"/>
    </source>
</evidence>
<dbReference type="PROSITE" id="PS00108">
    <property type="entry name" value="PROTEIN_KINASE_ST"/>
    <property type="match status" value="1"/>
</dbReference>
<evidence type="ECO:0000313" key="14">
    <source>
        <dbReference type="Proteomes" id="UP000886885"/>
    </source>
</evidence>
<dbReference type="EMBL" id="JAAWWB010000016">
    <property type="protein sequence ID" value="KAG6764416.1"/>
    <property type="molecule type" value="Genomic_DNA"/>
</dbReference>
<keyword evidence="7" id="KW-0418">Kinase</keyword>
<comment type="catalytic activity">
    <reaction evidence="10">
        <text>L-seryl-[protein] + ATP = O-phospho-L-seryl-[protein] + ADP + H(+)</text>
        <dbReference type="Rhea" id="RHEA:17989"/>
        <dbReference type="Rhea" id="RHEA-COMP:9863"/>
        <dbReference type="Rhea" id="RHEA-COMP:11604"/>
        <dbReference type="ChEBI" id="CHEBI:15378"/>
        <dbReference type="ChEBI" id="CHEBI:29999"/>
        <dbReference type="ChEBI" id="CHEBI:30616"/>
        <dbReference type="ChEBI" id="CHEBI:83421"/>
        <dbReference type="ChEBI" id="CHEBI:456216"/>
        <dbReference type="EC" id="2.7.11.1"/>
    </reaction>
</comment>
<proteinExistence type="predicted"/>
<keyword evidence="3" id="KW-0472">Membrane</keyword>
<evidence type="ECO:0000256" key="11">
    <source>
        <dbReference type="SAM" id="MobiDB-lite"/>
    </source>
</evidence>
<gene>
    <name evidence="13" type="ORF">POTOM_031884</name>
</gene>
<dbReference type="Pfam" id="PF07714">
    <property type="entry name" value="PK_Tyr_Ser-Thr"/>
    <property type="match status" value="1"/>
</dbReference>
<feature type="domain" description="Protein kinase" evidence="12">
    <location>
        <begin position="1"/>
        <end position="309"/>
    </location>
</feature>
<evidence type="ECO:0000256" key="1">
    <source>
        <dbReference type="ARBA" id="ARBA00004236"/>
    </source>
</evidence>
<dbReference type="InterPro" id="IPR050823">
    <property type="entry name" value="Plant_Ser_Thr_Prot_Kinase"/>
</dbReference>
<keyword evidence="14" id="KW-1185">Reference proteome</keyword>
<dbReference type="GO" id="GO:0004674">
    <property type="term" value="F:protein serine/threonine kinase activity"/>
    <property type="evidence" value="ECO:0007669"/>
    <property type="project" value="UniProtKB-KW"/>
</dbReference>
<keyword evidence="5" id="KW-0808">Transferase</keyword>
<dbReference type="GO" id="GO:0005886">
    <property type="term" value="C:plasma membrane"/>
    <property type="evidence" value="ECO:0007669"/>
    <property type="project" value="UniProtKB-SubCell"/>
</dbReference>
<dbReference type="Proteomes" id="UP000886885">
    <property type="component" value="Chromosome 8D"/>
</dbReference>
<evidence type="ECO:0000256" key="4">
    <source>
        <dbReference type="ARBA" id="ARBA00022527"/>
    </source>
</evidence>
<accession>A0A8X7Z8F8</accession>
<keyword evidence="8" id="KW-0067">ATP-binding</keyword>
<evidence type="ECO:0000256" key="5">
    <source>
        <dbReference type="ARBA" id="ARBA00022679"/>
    </source>
</evidence>
<name>A0A8X7Z8F8_POPTO</name>
<comment type="catalytic activity">
    <reaction evidence="9">
        <text>L-threonyl-[protein] + ATP = O-phospho-L-threonyl-[protein] + ADP + H(+)</text>
        <dbReference type="Rhea" id="RHEA:46608"/>
        <dbReference type="Rhea" id="RHEA-COMP:11060"/>
        <dbReference type="Rhea" id="RHEA-COMP:11605"/>
        <dbReference type="ChEBI" id="CHEBI:15378"/>
        <dbReference type="ChEBI" id="CHEBI:30013"/>
        <dbReference type="ChEBI" id="CHEBI:30616"/>
        <dbReference type="ChEBI" id="CHEBI:61977"/>
        <dbReference type="ChEBI" id="CHEBI:456216"/>
        <dbReference type="EC" id="2.7.11.1"/>
    </reaction>
</comment>
<protein>
    <recommendedName>
        <fullName evidence="2">non-specific serine/threonine protein kinase</fullName>
        <ecNumber evidence="2">2.7.11.1</ecNumber>
    </recommendedName>
</protein>
<evidence type="ECO:0000256" key="8">
    <source>
        <dbReference type="ARBA" id="ARBA00022840"/>
    </source>
</evidence>
<evidence type="ECO:0000256" key="10">
    <source>
        <dbReference type="ARBA" id="ARBA00048679"/>
    </source>
</evidence>
<comment type="caution">
    <text evidence="13">The sequence shown here is derived from an EMBL/GenBank/DDBJ whole genome shotgun (WGS) entry which is preliminary data.</text>
</comment>
<dbReference type="InterPro" id="IPR001245">
    <property type="entry name" value="Ser-Thr/Tyr_kinase_cat_dom"/>
</dbReference>